<feature type="transmembrane region" description="Helical" evidence="7">
    <location>
        <begin position="163"/>
        <end position="187"/>
    </location>
</feature>
<keyword evidence="2 7" id="KW-0813">Transport</keyword>
<evidence type="ECO:0000256" key="6">
    <source>
        <dbReference type="ARBA" id="ARBA00023136"/>
    </source>
</evidence>
<keyword evidence="6 7" id="KW-0472">Membrane</keyword>
<dbReference type="CDD" id="cd06261">
    <property type="entry name" value="TM_PBP2"/>
    <property type="match status" value="1"/>
</dbReference>
<feature type="region of interest" description="Disordered" evidence="8">
    <location>
        <begin position="1"/>
        <end position="44"/>
    </location>
</feature>
<dbReference type="Pfam" id="PF00528">
    <property type="entry name" value="BPD_transp_1"/>
    <property type="match status" value="1"/>
</dbReference>
<evidence type="ECO:0000256" key="2">
    <source>
        <dbReference type="ARBA" id="ARBA00022448"/>
    </source>
</evidence>
<feature type="compositionally biased region" description="Basic residues" evidence="8">
    <location>
        <begin position="34"/>
        <end position="43"/>
    </location>
</feature>
<dbReference type="EMBL" id="JAAKZW010000056">
    <property type="protein sequence ID" value="NGO77155.1"/>
    <property type="molecule type" value="Genomic_DNA"/>
</dbReference>
<comment type="caution">
    <text evidence="10">The sequence shown here is derived from an EMBL/GenBank/DDBJ whole genome shotgun (WGS) entry which is preliminary data.</text>
</comment>
<dbReference type="InterPro" id="IPR000515">
    <property type="entry name" value="MetI-like"/>
</dbReference>
<evidence type="ECO:0000259" key="9">
    <source>
        <dbReference type="PROSITE" id="PS50928"/>
    </source>
</evidence>
<dbReference type="Proteomes" id="UP000481109">
    <property type="component" value="Unassembled WGS sequence"/>
</dbReference>
<keyword evidence="4 7" id="KW-0812">Transmembrane</keyword>
<evidence type="ECO:0000256" key="7">
    <source>
        <dbReference type="RuleBase" id="RU363032"/>
    </source>
</evidence>
<keyword evidence="11" id="KW-1185">Reference proteome</keyword>
<dbReference type="SUPFAM" id="SSF161098">
    <property type="entry name" value="MetI-like"/>
    <property type="match status" value="1"/>
</dbReference>
<name>A0A6G4XHX9_9ACTN</name>
<evidence type="ECO:0000313" key="11">
    <source>
        <dbReference type="Proteomes" id="UP000481109"/>
    </source>
</evidence>
<dbReference type="Gene3D" id="1.10.3720.10">
    <property type="entry name" value="MetI-like"/>
    <property type="match status" value="1"/>
</dbReference>
<evidence type="ECO:0000256" key="4">
    <source>
        <dbReference type="ARBA" id="ARBA00022692"/>
    </source>
</evidence>
<dbReference type="AlphaFoldDB" id="A0A6G4XHX9"/>
<accession>A0A6G4XHX9</accession>
<feature type="transmembrane region" description="Helical" evidence="7">
    <location>
        <begin position="305"/>
        <end position="323"/>
    </location>
</feature>
<proteinExistence type="inferred from homology"/>
<reference evidence="10 11" key="1">
    <citation type="submission" date="2020-02" db="EMBL/GenBank/DDBJ databases">
        <title>Whole-genome analyses of novel actinobacteria.</title>
        <authorList>
            <person name="Sahin N."/>
            <person name="Tokatli A."/>
        </authorList>
    </citation>
    <scope>NUCLEOTIDE SEQUENCE [LARGE SCALE GENOMIC DNA]</scope>
    <source>
        <strain evidence="10 11">YC504</strain>
    </source>
</reference>
<evidence type="ECO:0000313" key="10">
    <source>
        <dbReference type="EMBL" id="NGO77155.1"/>
    </source>
</evidence>
<keyword evidence="3" id="KW-1003">Cell membrane</keyword>
<sequence>MANTANTADTARTVHTTAKPEAPAETRKVTPPSAHRRKRRRRAAWADGHARTIVSPLELKSRWGTRIYWAVLAAVLSVFTLVFVFPLYWMVTGAMKSGEEIAQMPPTLWPENPDFSVFSDAWELFDIGTLLQNTLYYAVGAWLFTLAVDVTAAYALSKLRPMFGNAILGAMLATLMIPPIVVMIPAYVTVTDVPIFGWQLLNSPWAIWFPVAANGFNIFLLKRFFDSIPDEILEAAEIDGVPPWRVLVSIILPISRPILGVVSIFTIVMVFKDFLWPLLVLPDSEKMTLSVGLSQTAGAVSQNQIMAGLVIASIPMIIVFFFFQRSIMAGLTAGSLKG</sequence>
<feature type="transmembrane region" description="Helical" evidence="7">
    <location>
        <begin position="246"/>
        <end position="271"/>
    </location>
</feature>
<comment type="subcellular location">
    <subcellularLocation>
        <location evidence="1 7">Cell membrane</location>
        <topology evidence="1 7">Multi-pass membrane protein</topology>
    </subcellularLocation>
</comment>
<evidence type="ECO:0000256" key="3">
    <source>
        <dbReference type="ARBA" id="ARBA00022475"/>
    </source>
</evidence>
<gene>
    <name evidence="10" type="ORF">G6045_16025</name>
</gene>
<feature type="domain" description="ABC transmembrane type-1" evidence="9">
    <location>
        <begin position="131"/>
        <end position="323"/>
    </location>
</feature>
<feature type="transmembrane region" description="Helical" evidence="7">
    <location>
        <begin position="135"/>
        <end position="156"/>
    </location>
</feature>
<organism evidence="10 11">
    <name type="scientific">Streptomyces mesophilus</name>
    <dbReference type="NCBI Taxonomy" id="1775132"/>
    <lineage>
        <taxon>Bacteria</taxon>
        <taxon>Bacillati</taxon>
        <taxon>Actinomycetota</taxon>
        <taxon>Actinomycetes</taxon>
        <taxon>Kitasatosporales</taxon>
        <taxon>Streptomycetaceae</taxon>
        <taxon>Streptomyces</taxon>
    </lineage>
</organism>
<dbReference type="PANTHER" id="PTHR43744">
    <property type="entry name" value="ABC TRANSPORTER PERMEASE PROTEIN MG189-RELATED-RELATED"/>
    <property type="match status" value="1"/>
</dbReference>
<dbReference type="PROSITE" id="PS50928">
    <property type="entry name" value="ABC_TM1"/>
    <property type="match status" value="1"/>
</dbReference>
<feature type="compositionally biased region" description="Low complexity" evidence="8">
    <location>
        <begin position="1"/>
        <end position="13"/>
    </location>
</feature>
<protein>
    <submittedName>
        <fullName evidence="10">Carbohydrate ABC transporter permease</fullName>
    </submittedName>
</protein>
<dbReference type="GO" id="GO:0005886">
    <property type="term" value="C:plasma membrane"/>
    <property type="evidence" value="ECO:0007669"/>
    <property type="project" value="UniProtKB-SubCell"/>
</dbReference>
<dbReference type="GO" id="GO:0055085">
    <property type="term" value="P:transmembrane transport"/>
    <property type="evidence" value="ECO:0007669"/>
    <property type="project" value="InterPro"/>
</dbReference>
<feature type="transmembrane region" description="Helical" evidence="7">
    <location>
        <begin position="67"/>
        <end position="89"/>
    </location>
</feature>
<evidence type="ECO:0000256" key="8">
    <source>
        <dbReference type="SAM" id="MobiDB-lite"/>
    </source>
</evidence>
<dbReference type="InterPro" id="IPR035906">
    <property type="entry name" value="MetI-like_sf"/>
</dbReference>
<evidence type="ECO:0000256" key="1">
    <source>
        <dbReference type="ARBA" id="ARBA00004651"/>
    </source>
</evidence>
<comment type="similarity">
    <text evidence="7">Belongs to the binding-protein-dependent transport system permease family.</text>
</comment>
<evidence type="ECO:0000256" key="5">
    <source>
        <dbReference type="ARBA" id="ARBA00022989"/>
    </source>
</evidence>
<dbReference type="PANTHER" id="PTHR43744:SF12">
    <property type="entry name" value="ABC TRANSPORTER PERMEASE PROTEIN MG189-RELATED"/>
    <property type="match status" value="1"/>
</dbReference>
<dbReference type="RefSeq" id="WP_165332623.1">
    <property type="nucleotide sequence ID" value="NZ_JAAKZW010000056.1"/>
</dbReference>
<keyword evidence="5 7" id="KW-1133">Transmembrane helix</keyword>